<comment type="caution">
    <text evidence="1">The sequence shown here is derived from an EMBL/GenBank/DDBJ whole genome shotgun (WGS) entry which is preliminary data.</text>
</comment>
<protein>
    <submittedName>
        <fullName evidence="1">Uncharacterized protein</fullName>
    </submittedName>
</protein>
<keyword evidence="2" id="KW-1185">Reference proteome</keyword>
<evidence type="ECO:0000313" key="1">
    <source>
        <dbReference type="EMBL" id="RIA94009.1"/>
    </source>
</evidence>
<organism evidence="1 2">
    <name type="scientific">Glomus cerebriforme</name>
    <dbReference type="NCBI Taxonomy" id="658196"/>
    <lineage>
        <taxon>Eukaryota</taxon>
        <taxon>Fungi</taxon>
        <taxon>Fungi incertae sedis</taxon>
        <taxon>Mucoromycota</taxon>
        <taxon>Glomeromycotina</taxon>
        <taxon>Glomeromycetes</taxon>
        <taxon>Glomerales</taxon>
        <taxon>Glomeraceae</taxon>
        <taxon>Glomus</taxon>
    </lineage>
</organism>
<sequence length="77" mass="9019">MEDGKEKLCFPSLQKSFSFRMSLQRYCRSDGVEKLHFLYGDCLSIPVVWLCKTSPTIQDHQEFLHKRVAWSVACYAE</sequence>
<accession>A0A397T9J2</accession>
<dbReference type="AlphaFoldDB" id="A0A397T9J2"/>
<dbReference type="EMBL" id="QKYT01000092">
    <property type="protein sequence ID" value="RIA94009.1"/>
    <property type="molecule type" value="Genomic_DNA"/>
</dbReference>
<proteinExistence type="predicted"/>
<evidence type="ECO:0000313" key="2">
    <source>
        <dbReference type="Proteomes" id="UP000265703"/>
    </source>
</evidence>
<name>A0A397T9J2_9GLOM</name>
<dbReference type="Proteomes" id="UP000265703">
    <property type="component" value="Unassembled WGS sequence"/>
</dbReference>
<gene>
    <name evidence="1" type="ORF">C1645_761090</name>
</gene>
<reference evidence="1 2" key="1">
    <citation type="submission" date="2018-06" db="EMBL/GenBank/DDBJ databases">
        <title>Comparative genomics reveals the genomic features of Rhizophagus irregularis, R. cerebriforme, R. diaphanum and Gigaspora rosea, and their symbiotic lifestyle signature.</title>
        <authorList>
            <person name="Morin E."/>
            <person name="San Clemente H."/>
            <person name="Chen E.C.H."/>
            <person name="De La Providencia I."/>
            <person name="Hainaut M."/>
            <person name="Kuo A."/>
            <person name="Kohler A."/>
            <person name="Murat C."/>
            <person name="Tang N."/>
            <person name="Roy S."/>
            <person name="Loubradou J."/>
            <person name="Henrissat B."/>
            <person name="Grigoriev I.V."/>
            <person name="Corradi N."/>
            <person name="Roux C."/>
            <person name="Martin F.M."/>
        </authorList>
    </citation>
    <scope>NUCLEOTIDE SEQUENCE [LARGE SCALE GENOMIC DNA]</scope>
    <source>
        <strain evidence="1 2">DAOM 227022</strain>
    </source>
</reference>